<gene>
    <name evidence="2" type="ORF">Q9K01_03645</name>
</gene>
<dbReference type="Proteomes" id="UP001235664">
    <property type="component" value="Unassembled WGS sequence"/>
</dbReference>
<sequence>MRAVPDLPRWLGLAGLLPQIALVAALYVGPPEWYEAAVLLAYLYAGLIFAFLGGTWWGIAACAPAAQRRRTHGWVWIAAVLPSLIVFAGLVPPLLGSLPIEPSLVALGGGLLISPAVDARLGALAPRWWMGLRLPLSVGLGALTIGAALA</sequence>
<name>A0ABT9H5X7_9SPHN</name>
<evidence type="ECO:0000313" key="3">
    <source>
        <dbReference type="Proteomes" id="UP001235664"/>
    </source>
</evidence>
<dbReference type="Pfam" id="PF11911">
    <property type="entry name" value="DUF3429"/>
    <property type="match status" value="1"/>
</dbReference>
<keyword evidence="1" id="KW-0812">Transmembrane</keyword>
<organism evidence="2 3">
    <name type="scientific">Qipengyuania benthica</name>
    <dbReference type="NCBI Taxonomy" id="3067651"/>
    <lineage>
        <taxon>Bacteria</taxon>
        <taxon>Pseudomonadati</taxon>
        <taxon>Pseudomonadota</taxon>
        <taxon>Alphaproteobacteria</taxon>
        <taxon>Sphingomonadales</taxon>
        <taxon>Erythrobacteraceae</taxon>
        <taxon>Qipengyuania</taxon>
    </lineage>
</organism>
<protein>
    <submittedName>
        <fullName evidence="2">DUF3429 domain-containing protein</fullName>
    </submittedName>
</protein>
<proteinExistence type="predicted"/>
<evidence type="ECO:0000256" key="1">
    <source>
        <dbReference type="SAM" id="Phobius"/>
    </source>
</evidence>
<dbReference type="InterPro" id="IPR021836">
    <property type="entry name" value="DUF3429"/>
</dbReference>
<keyword evidence="1" id="KW-1133">Transmembrane helix</keyword>
<feature type="transmembrane region" description="Helical" evidence="1">
    <location>
        <begin position="74"/>
        <end position="95"/>
    </location>
</feature>
<reference evidence="2 3" key="1">
    <citation type="submission" date="2023-08" db="EMBL/GenBank/DDBJ databases">
        <title>genomic of DY56.</title>
        <authorList>
            <person name="Wang Y."/>
        </authorList>
    </citation>
    <scope>NUCLEOTIDE SEQUENCE [LARGE SCALE GENOMIC DNA]</scope>
    <source>
        <strain evidence="2 3">DY56-A-20</strain>
    </source>
</reference>
<dbReference type="EMBL" id="JAVAIL010000001">
    <property type="protein sequence ID" value="MDP4538714.1"/>
    <property type="molecule type" value="Genomic_DNA"/>
</dbReference>
<evidence type="ECO:0000313" key="2">
    <source>
        <dbReference type="EMBL" id="MDP4538714.1"/>
    </source>
</evidence>
<comment type="caution">
    <text evidence="2">The sequence shown here is derived from an EMBL/GenBank/DDBJ whole genome shotgun (WGS) entry which is preliminary data.</text>
</comment>
<accession>A0ABT9H5X7</accession>
<keyword evidence="3" id="KW-1185">Reference proteome</keyword>
<feature type="transmembrane region" description="Helical" evidence="1">
    <location>
        <begin position="41"/>
        <end position="62"/>
    </location>
</feature>
<feature type="transmembrane region" description="Helical" evidence="1">
    <location>
        <begin position="128"/>
        <end position="149"/>
    </location>
</feature>
<keyword evidence="1" id="KW-0472">Membrane</keyword>